<proteinExistence type="predicted"/>
<dbReference type="AlphaFoldDB" id="A0A9N9WEM5"/>
<accession>A0A9N9WEM5</accession>
<sequence>MRLRYVRSLDRTPWFAVLTSPPLPDHQSSPPLKVYDYVNNDGTAVDSCEPLSPTLTASRTGQKAWDKCVEYQQTYVYTCDKGVDLVGSASRTFHCHHNTDDLIVGGEDAKEYEFPHMVHIQLLIGMMTG</sequence>
<dbReference type="OrthoDB" id="6339452at2759"/>
<name>A0A9N9WEM5_9NEOP</name>
<gene>
    <name evidence="1" type="ORF">DIATSA_LOCUS7485</name>
</gene>
<reference evidence="1" key="1">
    <citation type="submission" date="2021-12" db="EMBL/GenBank/DDBJ databases">
        <authorList>
            <person name="King R."/>
        </authorList>
    </citation>
    <scope>NUCLEOTIDE SEQUENCE</scope>
</reference>
<reference evidence="1" key="2">
    <citation type="submission" date="2022-10" db="EMBL/GenBank/DDBJ databases">
        <authorList>
            <consortium name="ENA_rothamsted_submissions"/>
            <consortium name="culmorum"/>
            <person name="King R."/>
        </authorList>
    </citation>
    <scope>NUCLEOTIDE SEQUENCE</scope>
</reference>
<keyword evidence="2" id="KW-1185">Reference proteome</keyword>
<evidence type="ECO:0000313" key="1">
    <source>
        <dbReference type="EMBL" id="CAG9789779.1"/>
    </source>
</evidence>
<evidence type="ECO:0000313" key="2">
    <source>
        <dbReference type="Proteomes" id="UP001153714"/>
    </source>
</evidence>
<organism evidence="1 2">
    <name type="scientific">Diatraea saccharalis</name>
    <name type="common">sugarcane borer</name>
    <dbReference type="NCBI Taxonomy" id="40085"/>
    <lineage>
        <taxon>Eukaryota</taxon>
        <taxon>Metazoa</taxon>
        <taxon>Ecdysozoa</taxon>
        <taxon>Arthropoda</taxon>
        <taxon>Hexapoda</taxon>
        <taxon>Insecta</taxon>
        <taxon>Pterygota</taxon>
        <taxon>Neoptera</taxon>
        <taxon>Endopterygota</taxon>
        <taxon>Lepidoptera</taxon>
        <taxon>Glossata</taxon>
        <taxon>Ditrysia</taxon>
        <taxon>Pyraloidea</taxon>
        <taxon>Crambidae</taxon>
        <taxon>Crambinae</taxon>
        <taxon>Diatraea</taxon>
    </lineage>
</organism>
<dbReference type="EMBL" id="OU893351">
    <property type="protein sequence ID" value="CAG9789779.1"/>
    <property type="molecule type" value="Genomic_DNA"/>
</dbReference>
<protein>
    <submittedName>
        <fullName evidence="1">Uncharacterized protein</fullName>
    </submittedName>
</protein>
<dbReference type="Proteomes" id="UP001153714">
    <property type="component" value="Chromosome 20"/>
</dbReference>